<evidence type="ECO:0000256" key="1">
    <source>
        <dbReference type="ARBA" id="ARBA00022679"/>
    </source>
</evidence>
<keyword evidence="1" id="KW-0808">Transferase</keyword>
<keyword evidence="2" id="KW-0548">Nucleotidyltransferase</keyword>
<dbReference type="GO" id="GO:0016787">
    <property type="term" value="F:hydrolase activity"/>
    <property type="evidence" value="ECO:0007669"/>
    <property type="project" value="UniProtKB-KW"/>
</dbReference>
<sequence>MKTPHDDPIVIMIKAGNFDVKHVLVDNGSFAKVLFYDAFKKTKIPTDRLRKMDTPLYGFSNHPVLVKGIIALPVAIGTPPTQANFMFDFVVVKVPSAYNAILGRPTLNQLQAVVSTYHLKMKFPTEYVIGKVKGDQTTVHEKKTVRISSNLKEDIKFELVNLLRTYADVFAWTAQTCLELILREEDGVQKPIYYVSKVLQDVKTRYPKIDKIALALIISARRLRPYFQSHATVILTDQPVRKVLLGLEASGRLTVLQPLVVVEQESFSSAQKVSPLSELPSERHEVRNLHVKAAQYALVEGVLYKKSFNLSYLRCLRPSNILQGLKKRLDEAKGAWLDELPKVLWTYRTTPHSITGETPFLLCYGTEAMLPVEIGVPTIRALHFNEEHNEVELRTNLDLVEEA</sequence>
<keyword evidence="3" id="KW-0540">Nuclease</keyword>
<dbReference type="InterPro" id="IPR021109">
    <property type="entry name" value="Peptidase_aspartic_dom_sf"/>
</dbReference>
<evidence type="ECO:0000256" key="2">
    <source>
        <dbReference type="ARBA" id="ARBA00022695"/>
    </source>
</evidence>
<protein>
    <recommendedName>
        <fullName evidence="7">Reverse transcriptase RNase H-like domain-containing protein</fullName>
    </recommendedName>
</protein>
<keyword evidence="5" id="KW-0378">Hydrolase</keyword>
<keyword evidence="9" id="KW-1185">Reference proteome</keyword>
<dbReference type="AlphaFoldDB" id="A0AA89BAR2"/>
<dbReference type="CDD" id="cd00303">
    <property type="entry name" value="retropepsin_like"/>
    <property type="match status" value="1"/>
</dbReference>
<evidence type="ECO:0000313" key="8">
    <source>
        <dbReference type="EMBL" id="KAK3030287.1"/>
    </source>
</evidence>
<dbReference type="Proteomes" id="UP001188597">
    <property type="component" value="Unassembled WGS sequence"/>
</dbReference>
<evidence type="ECO:0000256" key="5">
    <source>
        <dbReference type="ARBA" id="ARBA00022801"/>
    </source>
</evidence>
<dbReference type="GO" id="GO:0004519">
    <property type="term" value="F:endonuclease activity"/>
    <property type="evidence" value="ECO:0007669"/>
    <property type="project" value="UniProtKB-KW"/>
</dbReference>
<keyword evidence="4" id="KW-0255">Endonuclease</keyword>
<dbReference type="InterPro" id="IPR043502">
    <property type="entry name" value="DNA/RNA_pol_sf"/>
</dbReference>
<feature type="domain" description="Reverse transcriptase RNase H-like" evidence="7">
    <location>
        <begin position="180"/>
        <end position="253"/>
    </location>
</feature>
<accession>A0AA89BAR2</accession>
<dbReference type="GO" id="GO:0003964">
    <property type="term" value="F:RNA-directed DNA polymerase activity"/>
    <property type="evidence" value="ECO:0007669"/>
    <property type="project" value="UniProtKB-KW"/>
</dbReference>
<reference evidence="8" key="1">
    <citation type="submission" date="2022-12" db="EMBL/GenBank/DDBJ databases">
        <title>Draft genome assemblies for two species of Escallonia (Escalloniales).</title>
        <authorList>
            <person name="Chanderbali A."/>
            <person name="Dervinis C."/>
            <person name="Anghel I."/>
            <person name="Soltis D."/>
            <person name="Soltis P."/>
            <person name="Zapata F."/>
        </authorList>
    </citation>
    <scope>NUCLEOTIDE SEQUENCE</scope>
    <source>
        <strain evidence="8">UCBG64.0493</strain>
        <tissue evidence="8">Leaf</tissue>
    </source>
</reference>
<evidence type="ECO:0000256" key="4">
    <source>
        <dbReference type="ARBA" id="ARBA00022759"/>
    </source>
</evidence>
<dbReference type="PANTHER" id="PTHR48475">
    <property type="entry name" value="RIBONUCLEASE H"/>
    <property type="match status" value="1"/>
</dbReference>
<proteinExistence type="predicted"/>
<evidence type="ECO:0000256" key="6">
    <source>
        <dbReference type="ARBA" id="ARBA00022918"/>
    </source>
</evidence>
<dbReference type="Pfam" id="PF17917">
    <property type="entry name" value="RT_RNaseH"/>
    <property type="match status" value="1"/>
</dbReference>
<dbReference type="PANTHER" id="PTHR48475:SF2">
    <property type="entry name" value="RIBONUCLEASE H"/>
    <property type="match status" value="1"/>
</dbReference>
<dbReference type="InterPro" id="IPR041373">
    <property type="entry name" value="RT_RNaseH"/>
</dbReference>
<dbReference type="SUPFAM" id="SSF56672">
    <property type="entry name" value="DNA/RNA polymerases"/>
    <property type="match status" value="1"/>
</dbReference>
<dbReference type="Gene3D" id="3.30.420.10">
    <property type="entry name" value="Ribonuclease H-like superfamily/Ribonuclease H"/>
    <property type="match status" value="1"/>
</dbReference>
<name>A0AA89BAR2_9ASTE</name>
<evidence type="ECO:0000256" key="3">
    <source>
        <dbReference type="ARBA" id="ARBA00022722"/>
    </source>
</evidence>
<gene>
    <name evidence="8" type="ORF">RJ639_039870</name>
</gene>
<dbReference type="EMBL" id="JAVXUP010000346">
    <property type="protein sequence ID" value="KAK3030287.1"/>
    <property type="molecule type" value="Genomic_DNA"/>
</dbReference>
<dbReference type="GO" id="GO:0003676">
    <property type="term" value="F:nucleic acid binding"/>
    <property type="evidence" value="ECO:0007669"/>
    <property type="project" value="InterPro"/>
</dbReference>
<comment type="caution">
    <text evidence="8">The sequence shown here is derived from an EMBL/GenBank/DDBJ whole genome shotgun (WGS) entry which is preliminary data.</text>
</comment>
<keyword evidence="6" id="KW-0695">RNA-directed DNA polymerase</keyword>
<evidence type="ECO:0000259" key="7">
    <source>
        <dbReference type="Pfam" id="PF17917"/>
    </source>
</evidence>
<organism evidence="8 9">
    <name type="scientific">Escallonia herrerae</name>
    <dbReference type="NCBI Taxonomy" id="1293975"/>
    <lineage>
        <taxon>Eukaryota</taxon>
        <taxon>Viridiplantae</taxon>
        <taxon>Streptophyta</taxon>
        <taxon>Embryophyta</taxon>
        <taxon>Tracheophyta</taxon>
        <taxon>Spermatophyta</taxon>
        <taxon>Magnoliopsida</taxon>
        <taxon>eudicotyledons</taxon>
        <taxon>Gunneridae</taxon>
        <taxon>Pentapetalae</taxon>
        <taxon>asterids</taxon>
        <taxon>campanulids</taxon>
        <taxon>Escalloniales</taxon>
        <taxon>Escalloniaceae</taxon>
        <taxon>Escallonia</taxon>
    </lineage>
</organism>
<evidence type="ECO:0000313" key="9">
    <source>
        <dbReference type="Proteomes" id="UP001188597"/>
    </source>
</evidence>
<dbReference type="Gene3D" id="2.40.70.10">
    <property type="entry name" value="Acid Proteases"/>
    <property type="match status" value="1"/>
</dbReference>
<dbReference type="InterPro" id="IPR036397">
    <property type="entry name" value="RNaseH_sf"/>
</dbReference>